<proteinExistence type="inferred from homology"/>
<evidence type="ECO:0000313" key="4">
    <source>
        <dbReference type="Proteomes" id="UP000265703"/>
    </source>
</evidence>
<name>A0A397SNV5_9GLOM</name>
<protein>
    <recommendedName>
        <fullName evidence="2">DUF676 domain-containing protein</fullName>
    </recommendedName>
</protein>
<organism evidence="3 4">
    <name type="scientific">Glomus cerebriforme</name>
    <dbReference type="NCBI Taxonomy" id="658196"/>
    <lineage>
        <taxon>Eukaryota</taxon>
        <taxon>Fungi</taxon>
        <taxon>Fungi incertae sedis</taxon>
        <taxon>Mucoromycota</taxon>
        <taxon>Glomeromycotina</taxon>
        <taxon>Glomeromycetes</taxon>
        <taxon>Glomerales</taxon>
        <taxon>Glomeraceae</taxon>
        <taxon>Glomus</taxon>
    </lineage>
</organism>
<dbReference type="PANTHER" id="PTHR47842">
    <property type="entry name" value="EXPRESSED PROTEIN"/>
    <property type="match status" value="1"/>
</dbReference>
<comment type="caution">
    <text evidence="3">The sequence shown here is derived from an EMBL/GenBank/DDBJ whole genome shotgun (WGS) entry which is preliminary data.</text>
</comment>
<dbReference type="InterPro" id="IPR007751">
    <property type="entry name" value="DUF676_lipase-like"/>
</dbReference>
<dbReference type="Pfam" id="PF05057">
    <property type="entry name" value="DUF676"/>
    <property type="match status" value="1"/>
</dbReference>
<keyword evidence="4" id="KW-1185">Reference proteome</keyword>
<evidence type="ECO:0000256" key="1">
    <source>
        <dbReference type="ARBA" id="ARBA00007920"/>
    </source>
</evidence>
<feature type="domain" description="DUF676" evidence="2">
    <location>
        <begin position="12"/>
        <end position="134"/>
    </location>
</feature>
<evidence type="ECO:0000259" key="2">
    <source>
        <dbReference type="Pfam" id="PF05057"/>
    </source>
</evidence>
<dbReference type="Gene3D" id="3.40.50.1820">
    <property type="entry name" value="alpha/beta hydrolase"/>
    <property type="match status" value="1"/>
</dbReference>
<dbReference type="PANTHER" id="PTHR47842:SF1">
    <property type="entry name" value="DUF676 DOMAIN-CONTAINING PROTEIN"/>
    <property type="match status" value="1"/>
</dbReference>
<dbReference type="STRING" id="658196.A0A397SNV5"/>
<gene>
    <name evidence="3" type="ORF">C1645_727537</name>
</gene>
<evidence type="ECO:0000313" key="3">
    <source>
        <dbReference type="EMBL" id="RIA85627.1"/>
    </source>
</evidence>
<dbReference type="EMBL" id="QKYT01000413">
    <property type="protein sequence ID" value="RIA85627.1"/>
    <property type="molecule type" value="Genomic_DNA"/>
</dbReference>
<comment type="similarity">
    <text evidence="1">Belongs to the putative lipase ROG1 family.</text>
</comment>
<dbReference type="OrthoDB" id="442243at2759"/>
<dbReference type="SUPFAM" id="SSF53474">
    <property type="entry name" value="alpha/beta-Hydrolases"/>
    <property type="match status" value="1"/>
</dbReference>
<sequence>MSKSTPDNYHKLLIIFIHGFKGDDHTFKDFPVRLENALTDAIPSVEAKSLIYPRYETRGDLEKAVEMFCLWLEHTIQDKEKEINGKGDVWICLVGHSMGGILAADAIIKYAIHTESTPPKIVGLLAYDTPYFGVDHDVFTRAALGRAGKATRNITGAYTLLSNAATAGGFIATQETAVAAEKSVETTQASESGWGKWSLIAGLAAGVTAIGAAMGAAYYNKDKVSQGAEVLGGYLEFVSVLFNPIGLKERIHRLLQIEHSFHCYYTEIAPKGEYNKPRTFISVPPSNVLTYFSSIPSNNDDEIDAHISIFNPNQTNDLDNLTSKRLIEIVQNYEIQIANK</sequence>
<dbReference type="AlphaFoldDB" id="A0A397SNV5"/>
<dbReference type="InterPro" id="IPR029058">
    <property type="entry name" value="AB_hydrolase_fold"/>
</dbReference>
<accession>A0A397SNV5</accession>
<reference evidence="3 4" key="1">
    <citation type="submission" date="2018-06" db="EMBL/GenBank/DDBJ databases">
        <title>Comparative genomics reveals the genomic features of Rhizophagus irregularis, R. cerebriforme, R. diaphanum and Gigaspora rosea, and their symbiotic lifestyle signature.</title>
        <authorList>
            <person name="Morin E."/>
            <person name="San Clemente H."/>
            <person name="Chen E.C.H."/>
            <person name="De La Providencia I."/>
            <person name="Hainaut M."/>
            <person name="Kuo A."/>
            <person name="Kohler A."/>
            <person name="Murat C."/>
            <person name="Tang N."/>
            <person name="Roy S."/>
            <person name="Loubradou J."/>
            <person name="Henrissat B."/>
            <person name="Grigoriev I.V."/>
            <person name="Corradi N."/>
            <person name="Roux C."/>
            <person name="Martin F.M."/>
        </authorList>
    </citation>
    <scope>NUCLEOTIDE SEQUENCE [LARGE SCALE GENOMIC DNA]</scope>
    <source>
        <strain evidence="3 4">DAOM 227022</strain>
    </source>
</reference>
<dbReference type="Proteomes" id="UP000265703">
    <property type="component" value="Unassembled WGS sequence"/>
</dbReference>